<reference evidence="1 2" key="1">
    <citation type="submission" date="2024-11" db="EMBL/GenBank/DDBJ databases">
        <title>A near-complete genome assembly of Cinchona calisaya.</title>
        <authorList>
            <person name="Lian D.C."/>
            <person name="Zhao X.W."/>
            <person name="Wei L."/>
        </authorList>
    </citation>
    <scope>NUCLEOTIDE SEQUENCE [LARGE SCALE GENOMIC DNA]</scope>
    <source>
        <tissue evidence="1">Nenye</tissue>
    </source>
</reference>
<name>A0ABD2ZIB4_9GENT</name>
<keyword evidence="2" id="KW-1185">Reference proteome</keyword>
<gene>
    <name evidence="1" type="ORF">ACH5RR_021805</name>
</gene>
<dbReference type="AlphaFoldDB" id="A0ABD2ZIB4"/>
<evidence type="ECO:0000313" key="1">
    <source>
        <dbReference type="EMBL" id="KAL3519216.1"/>
    </source>
</evidence>
<sequence length="90" mass="10018">MLLQSTPLLPMMTLDPRTLAAHNDLVDKDFFATAITVHDDSFATIKLQESKSLSQSSLYNEVPELKLVALGVPIPRFYSLSSSEPHYPRA</sequence>
<comment type="caution">
    <text evidence="1">The sequence shown here is derived from an EMBL/GenBank/DDBJ whole genome shotgun (WGS) entry which is preliminary data.</text>
</comment>
<dbReference type="EMBL" id="JBJUIK010000009">
    <property type="protein sequence ID" value="KAL3519216.1"/>
    <property type="molecule type" value="Genomic_DNA"/>
</dbReference>
<protein>
    <submittedName>
        <fullName evidence="1">Uncharacterized protein</fullName>
    </submittedName>
</protein>
<proteinExistence type="predicted"/>
<accession>A0ABD2ZIB4</accession>
<organism evidence="1 2">
    <name type="scientific">Cinchona calisaya</name>
    <dbReference type="NCBI Taxonomy" id="153742"/>
    <lineage>
        <taxon>Eukaryota</taxon>
        <taxon>Viridiplantae</taxon>
        <taxon>Streptophyta</taxon>
        <taxon>Embryophyta</taxon>
        <taxon>Tracheophyta</taxon>
        <taxon>Spermatophyta</taxon>
        <taxon>Magnoliopsida</taxon>
        <taxon>eudicotyledons</taxon>
        <taxon>Gunneridae</taxon>
        <taxon>Pentapetalae</taxon>
        <taxon>asterids</taxon>
        <taxon>lamiids</taxon>
        <taxon>Gentianales</taxon>
        <taxon>Rubiaceae</taxon>
        <taxon>Cinchonoideae</taxon>
        <taxon>Cinchoneae</taxon>
        <taxon>Cinchona</taxon>
    </lineage>
</organism>
<evidence type="ECO:0000313" key="2">
    <source>
        <dbReference type="Proteomes" id="UP001630127"/>
    </source>
</evidence>
<dbReference type="Proteomes" id="UP001630127">
    <property type="component" value="Unassembled WGS sequence"/>
</dbReference>